<evidence type="ECO:0000313" key="1">
    <source>
        <dbReference type="EMBL" id="MFC6662966.1"/>
    </source>
</evidence>
<dbReference type="EMBL" id="JBHSWB010000002">
    <property type="protein sequence ID" value="MFC6662966.1"/>
    <property type="molecule type" value="Genomic_DNA"/>
</dbReference>
<dbReference type="InterPro" id="IPR010995">
    <property type="entry name" value="DNA_repair_Rad51/TF_NusA_a-hlx"/>
</dbReference>
<evidence type="ECO:0000313" key="2">
    <source>
        <dbReference type="Proteomes" id="UP001596317"/>
    </source>
</evidence>
<gene>
    <name evidence="1" type="ORF">ACFP90_23260</name>
</gene>
<sequence length="87" mass="9549">MIARVLQDRDALKKRVETFETLYGTAQGTDLPGNFLRRGPLSKMGLTTYESLRGRPAKQLTAIEGITDEEAAKIVALVEAHFKSAEG</sequence>
<keyword evidence="2" id="KW-1185">Reference proteome</keyword>
<accession>A0ABW1ZQJ2</accession>
<dbReference type="SUPFAM" id="SSF47794">
    <property type="entry name" value="Rad51 N-terminal domain-like"/>
    <property type="match status" value="1"/>
</dbReference>
<protein>
    <submittedName>
        <fullName evidence="1">Uncharacterized protein</fullName>
    </submittedName>
</protein>
<comment type="caution">
    <text evidence="1">The sequence shown here is derived from an EMBL/GenBank/DDBJ whole genome shotgun (WGS) entry which is preliminary data.</text>
</comment>
<name>A0ABW1ZQJ2_9DEIO</name>
<dbReference type="Gene3D" id="1.10.150.20">
    <property type="entry name" value="5' to 3' exonuclease, C-terminal subdomain"/>
    <property type="match status" value="1"/>
</dbReference>
<organism evidence="1 2">
    <name type="scientific">Deinococcus multiflagellatus</name>
    <dbReference type="NCBI Taxonomy" id="1656887"/>
    <lineage>
        <taxon>Bacteria</taxon>
        <taxon>Thermotogati</taxon>
        <taxon>Deinococcota</taxon>
        <taxon>Deinococci</taxon>
        <taxon>Deinococcales</taxon>
        <taxon>Deinococcaceae</taxon>
        <taxon>Deinococcus</taxon>
    </lineage>
</organism>
<dbReference type="Proteomes" id="UP001596317">
    <property type="component" value="Unassembled WGS sequence"/>
</dbReference>
<reference evidence="2" key="1">
    <citation type="journal article" date="2019" name="Int. J. Syst. Evol. Microbiol.">
        <title>The Global Catalogue of Microorganisms (GCM) 10K type strain sequencing project: providing services to taxonomists for standard genome sequencing and annotation.</title>
        <authorList>
            <consortium name="The Broad Institute Genomics Platform"/>
            <consortium name="The Broad Institute Genome Sequencing Center for Infectious Disease"/>
            <person name="Wu L."/>
            <person name="Ma J."/>
        </authorList>
    </citation>
    <scope>NUCLEOTIDE SEQUENCE [LARGE SCALE GENOMIC DNA]</scope>
    <source>
        <strain evidence="2">CCUG 63830</strain>
    </source>
</reference>
<dbReference type="RefSeq" id="WP_380058878.1">
    <property type="nucleotide sequence ID" value="NZ_JBHSWB010000002.1"/>
</dbReference>
<proteinExistence type="predicted"/>